<comment type="similarity">
    <text evidence="1">Belongs to the HupH/HyaF family.</text>
</comment>
<evidence type="ECO:0000313" key="4">
    <source>
        <dbReference type="Proteomes" id="UP000430564"/>
    </source>
</evidence>
<protein>
    <submittedName>
        <fullName evidence="3">Hydrogenase expression/formation protein</fullName>
    </submittedName>
</protein>
<dbReference type="Gene3D" id="3.30.1370.140">
    <property type="entry name" value="HupH hydrogenase expression protein, C-terminal domain"/>
    <property type="match status" value="2"/>
</dbReference>
<feature type="domain" description="HupH hydrogenase expression protein C-terminal" evidence="2">
    <location>
        <begin position="153"/>
        <end position="278"/>
    </location>
</feature>
<dbReference type="InterPro" id="IPR038527">
    <property type="entry name" value="HupH_C_sf"/>
</dbReference>
<dbReference type="OrthoDB" id="9155296at2"/>
<dbReference type="Pfam" id="PF04809">
    <property type="entry name" value="HupH_C"/>
    <property type="match status" value="1"/>
</dbReference>
<dbReference type="EMBL" id="WEHX01000006">
    <property type="protein sequence ID" value="KAB7662624.1"/>
    <property type="molecule type" value="Genomic_DNA"/>
</dbReference>
<evidence type="ECO:0000259" key="2">
    <source>
        <dbReference type="Pfam" id="PF04809"/>
    </source>
</evidence>
<gene>
    <name evidence="3" type="ORF">GBM95_02395</name>
</gene>
<sequence length="296" mass="32490">MSLQTYSAADVARRWQNAPELDPETERRAALATIDFLADVRGKLSQHLDDMAKGNAAEDGSDLHAVWDFSGFDPKHLDFLLPTIGEGEVKILLFNGEARAADTGVPGLWRVQAGDEGHAANSFVLGRLPRTVLVVSERGETEVPKLVNPSADVFAAPAILEELGHELKEETASGRIEKLSDDPAFMVELQRQPLSPGDMTALLSTLGTGDIEVELQGFAHSRFTRTRVKNLWRSRIINNSGKTLLDAFVIARVPPEVPVSAEEFPEAVRKCTDLIEWIRHDLERGTIGGRREASHA</sequence>
<comment type="caution">
    <text evidence="3">The sequence shown here is derived from an EMBL/GenBank/DDBJ whole genome shotgun (WGS) entry which is preliminary data.</text>
</comment>
<dbReference type="InterPro" id="IPR006894">
    <property type="entry name" value="HupH_Hydgase_express_prot_C"/>
</dbReference>
<accession>A0A6I1EUX1</accession>
<reference evidence="3 4" key="1">
    <citation type="submission" date="2019-10" db="EMBL/GenBank/DDBJ databases">
        <title>Genome diversity of Sutterella seckii.</title>
        <authorList>
            <person name="Chaplin A.V."/>
            <person name="Sokolova S.R."/>
            <person name="Mosin K.A."/>
            <person name="Ivanova E.L."/>
            <person name="Kochetkova T.O."/>
            <person name="Goltsov A.Y."/>
            <person name="Trofimov D.Y."/>
            <person name="Efimov B.A."/>
        </authorList>
    </citation>
    <scope>NUCLEOTIDE SEQUENCE [LARGE SCALE GENOMIC DNA]</scope>
    <source>
        <strain evidence="3 4">ASD393</strain>
    </source>
</reference>
<proteinExistence type="inferred from homology"/>
<evidence type="ECO:0000313" key="3">
    <source>
        <dbReference type="EMBL" id="KAB7662624.1"/>
    </source>
</evidence>
<dbReference type="Proteomes" id="UP000430564">
    <property type="component" value="Unassembled WGS sequence"/>
</dbReference>
<dbReference type="RefSeq" id="WP_152157617.1">
    <property type="nucleotide sequence ID" value="NZ_WEHX01000006.1"/>
</dbReference>
<dbReference type="AlphaFoldDB" id="A0A6I1EUX1"/>
<name>A0A6I1EUX1_9BURK</name>
<evidence type="ECO:0000256" key="1">
    <source>
        <dbReference type="ARBA" id="ARBA00010832"/>
    </source>
</evidence>
<organism evidence="3 4">
    <name type="scientific">Sutterella seckii</name>
    <dbReference type="NCBI Taxonomy" id="1944635"/>
    <lineage>
        <taxon>Bacteria</taxon>
        <taxon>Pseudomonadati</taxon>
        <taxon>Pseudomonadota</taxon>
        <taxon>Betaproteobacteria</taxon>
        <taxon>Burkholderiales</taxon>
        <taxon>Sutterellaceae</taxon>
        <taxon>Sutterella</taxon>
    </lineage>
</organism>